<dbReference type="EMBL" id="CP042433">
    <property type="protein sequence ID" value="QEC57075.1"/>
    <property type="molecule type" value="Genomic_DNA"/>
</dbReference>
<feature type="signal peptide" evidence="1">
    <location>
        <begin position="1"/>
        <end position="19"/>
    </location>
</feature>
<gene>
    <name evidence="2" type="ORF">FSB75_14575</name>
</gene>
<dbReference type="Proteomes" id="UP000321204">
    <property type="component" value="Chromosome"/>
</dbReference>
<evidence type="ECO:0000256" key="1">
    <source>
        <dbReference type="SAM" id="SignalP"/>
    </source>
</evidence>
<proteinExistence type="predicted"/>
<dbReference type="AlphaFoldDB" id="A0A5B8UM13"/>
<evidence type="ECO:0000313" key="2">
    <source>
        <dbReference type="EMBL" id="QEC57075.1"/>
    </source>
</evidence>
<dbReference type="RefSeq" id="WP_146788988.1">
    <property type="nucleotide sequence ID" value="NZ_BAABIO010000003.1"/>
</dbReference>
<organism evidence="2 3">
    <name type="scientific">Flavisolibacter ginsenosidimutans</name>
    <dbReference type="NCBI Taxonomy" id="661481"/>
    <lineage>
        <taxon>Bacteria</taxon>
        <taxon>Pseudomonadati</taxon>
        <taxon>Bacteroidota</taxon>
        <taxon>Chitinophagia</taxon>
        <taxon>Chitinophagales</taxon>
        <taxon>Chitinophagaceae</taxon>
        <taxon>Flavisolibacter</taxon>
    </lineage>
</organism>
<keyword evidence="3" id="KW-1185">Reference proteome</keyword>
<protein>
    <submittedName>
        <fullName evidence="2">Uncharacterized protein</fullName>
    </submittedName>
</protein>
<reference evidence="2 3" key="1">
    <citation type="journal article" date="2015" name="Int. J. Syst. Evol. Microbiol.">
        <title>Flavisolibacter ginsenosidimutans sp. nov., with ginsenoside-converting activity isolated from soil used for cultivating ginseng.</title>
        <authorList>
            <person name="Zhao Y."/>
            <person name="Liu Q."/>
            <person name="Kang M.S."/>
            <person name="Jin F."/>
            <person name="Yu H."/>
            <person name="Im W.T."/>
        </authorList>
    </citation>
    <scope>NUCLEOTIDE SEQUENCE [LARGE SCALE GENOMIC DNA]</scope>
    <source>
        <strain evidence="2 3">Gsoil 636</strain>
    </source>
</reference>
<accession>A0A5B8UM13</accession>
<dbReference type="KEGG" id="fgg:FSB75_14575"/>
<name>A0A5B8UM13_9BACT</name>
<sequence>MHKALFFFFPAFFTVSLKAASQQRFPPLHDTVSTALSLRIVPQNFYKQCLPLSCKGELQLQKLTSLPVYFRVGSKDYVDYLEKKPNAVKMQ</sequence>
<evidence type="ECO:0000313" key="3">
    <source>
        <dbReference type="Proteomes" id="UP000321204"/>
    </source>
</evidence>
<keyword evidence="1" id="KW-0732">Signal</keyword>
<dbReference type="OrthoDB" id="1493451at2"/>
<feature type="chain" id="PRO_5022757285" evidence="1">
    <location>
        <begin position="20"/>
        <end position="91"/>
    </location>
</feature>